<organism evidence="19 20">
    <name type="scientific">Ignelater luminosus</name>
    <name type="common">Cucubano</name>
    <name type="synonym">Pyrophorus luminosus</name>
    <dbReference type="NCBI Taxonomy" id="2038154"/>
    <lineage>
        <taxon>Eukaryota</taxon>
        <taxon>Metazoa</taxon>
        <taxon>Ecdysozoa</taxon>
        <taxon>Arthropoda</taxon>
        <taxon>Hexapoda</taxon>
        <taxon>Insecta</taxon>
        <taxon>Pterygota</taxon>
        <taxon>Neoptera</taxon>
        <taxon>Endopterygota</taxon>
        <taxon>Coleoptera</taxon>
        <taxon>Polyphaga</taxon>
        <taxon>Elateriformia</taxon>
        <taxon>Elateroidea</taxon>
        <taxon>Elateridae</taxon>
        <taxon>Agrypninae</taxon>
        <taxon>Pyrophorini</taxon>
        <taxon>Ignelater</taxon>
    </lineage>
</organism>
<dbReference type="Pfam" id="PF02931">
    <property type="entry name" value="Neur_chan_LBD"/>
    <property type="match status" value="1"/>
</dbReference>
<dbReference type="InterPro" id="IPR006201">
    <property type="entry name" value="Neur_channel"/>
</dbReference>
<dbReference type="Gene3D" id="2.70.170.10">
    <property type="entry name" value="Neurotransmitter-gated ion-channel ligand-binding domain"/>
    <property type="match status" value="1"/>
</dbReference>
<evidence type="ECO:0000256" key="16">
    <source>
        <dbReference type="RuleBase" id="RU000687"/>
    </source>
</evidence>
<evidence type="ECO:0000256" key="7">
    <source>
        <dbReference type="ARBA" id="ARBA00023065"/>
    </source>
</evidence>
<keyword evidence="4 16" id="KW-0812">Transmembrane</keyword>
<protein>
    <recommendedName>
        <fullName evidence="14">pH-sensitive chloride channel 2</fullName>
    </recommendedName>
    <alternativeName>
        <fullName evidence="15">Ligand-gated chloride channel protein hodor</fullName>
    </alternativeName>
</protein>
<feature type="compositionally biased region" description="Pro residues" evidence="17">
    <location>
        <begin position="52"/>
        <end position="78"/>
    </location>
</feature>
<dbReference type="SUPFAM" id="SSF101447">
    <property type="entry name" value="Formin homology 2 domain (FH2 domain)"/>
    <property type="match status" value="1"/>
</dbReference>
<dbReference type="GO" id="GO:0004888">
    <property type="term" value="F:transmembrane signaling receptor activity"/>
    <property type="evidence" value="ECO:0007669"/>
    <property type="project" value="InterPro"/>
</dbReference>
<comment type="caution">
    <text evidence="16">Lacks conserved residue(s) required for the propagation of feature annotation.</text>
</comment>
<gene>
    <name evidence="19" type="ORF">ILUMI_05251</name>
</gene>
<feature type="domain" description="Neurotransmitter-gated ion-channel ligand-binding" evidence="18">
    <location>
        <begin position="164"/>
        <end position="371"/>
    </location>
</feature>
<dbReference type="FunFam" id="2.70.170.10:FF:000042">
    <property type="entry name" value="Blast:Glycine receptor subunit alpha-3"/>
    <property type="match status" value="1"/>
</dbReference>
<keyword evidence="10" id="KW-1071">Ligand-gated ion channel</keyword>
<keyword evidence="7 16" id="KW-0406">Ion transport</keyword>
<sequence length="407" mass="46719">MNHMWAFSVLPVLVVFSFVVVSLGAQTNNNGQTSAQLIENPSSPRQYNYPTQTPPNGNPSATPLPPPPPSPPPPPPSSPQQVPSNEYFPPTPTVPYSQSPRPPAETLPPPSPPAWQQQYPTTYHHDYHNYQHYPTISVPKKTDEHACPSLEGDMDKLTLDQFSSRLTHACRYDKVTRPDKPEPLPVTLQIDIQHIEAIDQLQFKMHMLLQYRYYDYRLRFDEISPNRGIMLGEELLRNKIWVPHLVLSNERDSAIMGLEGNDLFVSLSPQGEIIFSYRMTATIYCWMDLKKFPFDTQNCDLTFRSWTYNASRLVLRWDDIEPVKVANQLHLTEFTLVRYHTFEKLAKASISHGAFVGNYSLCVFNFIIQREIGYYVMDYFIPSILLVATSWVTFWLQADNAAPRITL</sequence>
<evidence type="ECO:0000256" key="11">
    <source>
        <dbReference type="ARBA" id="ARBA00023303"/>
    </source>
</evidence>
<dbReference type="PROSITE" id="PS00236">
    <property type="entry name" value="NEUROTR_ION_CHANNEL"/>
    <property type="match status" value="1"/>
</dbReference>
<accession>A0A8K0GK99</accession>
<evidence type="ECO:0000256" key="8">
    <source>
        <dbReference type="ARBA" id="ARBA00023136"/>
    </source>
</evidence>
<evidence type="ECO:0000313" key="20">
    <source>
        <dbReference type="Proteomes" id="UP000801492"/>
    </source>
</evidence>
<evidence type="ECO:0000256" key="4">
    <source>
        <dbReference type="ARBA" id="ARBA00022692"/>
    </source>
</evidence>
<feature type="non-terminal residue" evidence="19">
    <location>
        <position position="1"/>
    </location>
</feature>
<keyword evidence="6 16" id="KW-1133">Transmembrane helix</keyword>
<dbReference type="SUPFAM" id="SSF90112">
    <property type="entry name" value="Neurotransmitter-gated ion-channel transmembrane pore"/>
    <property type="match status" value="1"/>
</dbReference>
<comment type="caution">
    <text evidence="19">The sequence shown here is derived from an EMBL/GenBank/DDBJ whole genome shotgun (WGS) entry which is preliminary data.</text>
</comment>
<feature type="compositionally biased region" description="Polar residues" evidence="17">
    <location>
        <begin position="29"/>
        <end position="51"/>
    </location>
</feature>
<dbReference type="AlphaFoldDB" id="A0A8K0GK99"/>
<evidence type="ECO:0000256" key="17">
    <source>
        <dbReference type="SAM" id="MobiDB-lite"/>
    </source>
</evidence>
<dbReference type="InterPro" id="IPR006202">
    <property type="entry name" value="Neur_chan_lig-bd"/>
</dbReference>
<evidence type="ECO:0000256" key="5">
    <source>
        <dbReference type="ARBA" id="ARBA00022729"/>
    </source>
</evidence>
<proteinExistence type="inferred from homology"/>
<feature type="region of interest" description="Disordered" evidence="17">
    <location>
        <begin position="29"/>
        <end position="119"/>
    </location>
</feature>
<feature type="signal peptide" evidence="16">
    <location>
        <begin position="1"/>
        <end position="24"/>
    </location>
</feature>
<evidence type="ECO:0000313" key="19">
    <source>
        <dbReference type="EMBL" id="KAF2900928.1"/>
    </source>
</evidence>
<comment type="subcellular location">
    <subcellularLocation>
        <location evidence="1">Cell membrane</location>
        <topology evidence="1">Multi-pass membrane protein</topology>
    </subcellularLocation>
</comment>
<keyword evidence="20" id="KW-1185">Reference proteome</keyword>
<dbReference type="PRINTS" id="PR00252">
    <property type="entry name" value="NRIONCHANNEL"/>
</dbReference>
<reference evidence="19" key="1">
    <citation type="submission" date="2019-08" db="EMBL/GenBank/DDBJ databases">
        <title>The genome of the North American firefly Photinus pyralis.</title>
        <authorList>
            <consortium name="Photinus pyralis genome working group"/>
            <person name="Fallon T.R."/>
            <person name="Sander Lower S.E."/>
            <person name="Weng J.-K."/>
        </authorList>
    </citation>
    <scope>NUCLEOTIDE SEQUENCE</scope>
    <source>
        <strain evidence="19">TRF0915ILg1</strain>
        <tissue evidence="19">Whole body</tissue>
    </source>
</reference>
<keyword evidence="5 16" id="KW-0732">Signal</keyword>
<dbReference type="EMBL" id="VTPC01001942">
    <property type="protein sequence ID" value="KAF2900928.1"/>
    <property type="molecule type" value="Genomic_DNA"/>
</dbReference>
<evidence type="ECO:0000259" key="18">
    <source>
        <dbReference type="Pfam" id="PF02931"/>
    </source>
</evidence>
<dbReference type="GO" id="GO:0005886">
    <property type="term" value="C:plasma membrane"/>
    <property type="evidence" value="ECO:0007669"/>
    <property type="project" value="UniProtKB-SubCell"/>
</dbReference>
<evidence type="ECO:0000256" key="15">
    <source>
        <dbReference type="ARBA" id="ARBA00082029"/>
    </source>
</evidence>
<dbReference type="InterPro" id="IPR036734">
    <property type="entry name" value="Neur_chan_lig-bd_sf"/>
</dbReference>
<dbReference type="CDD" id="cd18987">
    <property type="entry name" value="LGIC_ECD_anion"/>
    <property type="match status" value="1"/>
</dbReference>
<dbReference type="SUPFAM" id="SSF63712">
    <property type="entry name" value="Nicotinic receptor ligand binding domain-like"/>
    <property type="match status" value="1"/>
</dbReference>
<evidence type="ECO:0000256" key="2">
    <source>
        <dbReference type="ARBA" id="ARBA00022448"/>
    </source>
</evidence>
<comment type="catalytic activity">
    <reaction evidence="12">
        <text>chloride(in) = chloride(out)</text>
        <dbReference type="Rhea" id="RHEA:29823"/>
        <dbReference type="ChEBI" id="CHEBI:17996"/>
    </reaction>
    <physiologicalReaction direction="left-to-right" evidence="12">
        <dbReference type="Rhea" id="RHEA:29824"/>
    </physiologicalReaction>
</comment>
<dbReference type="Gene3D" id="1.20.58.390">
    <property type="entry name" value="Neurotransmitter-gated ion-channel transmembrane domain"/>
    <property type="match status" value="1"/>
</dbReference>
<dbReference type="InterPro" id="IPR018000">
    <property type="entry name" value="Neurotransmitter_ion_chnl_CS"/>
</dbReference>
<dbReference type="GO" id="GO:0005230">
    <property type="term" value="F:extracellular ligand-gated monoatomic ion channel activity"/>
    <property type="evidence" value="ECO:0007669"/>
    <property type="project" value="InterPro"/>
</dbReference>
<comment type="similarity">
    <text evidence="13 16">Belongs to the ligand-gated ion channel (TC 1.A.9) family.</text>
</comment>
<feature type="chain" id="PRO_5035490105" description="pH-sensitive chloride channel 2" evidence="16">
    <location>
        <begin position="25"/>
        <end position="407"/>
    </location>
</feature>
<keyword evidence="3" id="KW-1003">Cell membrane</keyword>
<feature type="transmembrane region" description="Helical" evidence="16">
    <location>
        <begin position="372"/>
        <end position="396"/>
    </location>
</feature>
<dbReference type="InterPro" id="IPR036719">
    <property type="entry name" value="Neuro-gated_channel_TM_sf"/>
</dbReference>
<evidence type="ECO:0000256" key="13">
    <source>
        <dbReference type="ARBA" id="ARBA00061606"/>
    </source>
</evidence>
<dbReference type="Proteomes" id="UP000801492">
    <property type="component" value="Unassembled WGS sequence"/>
</dbReference>
<keyword evidence="11 16" id="KW-0407">Ion channel</keyword>
<keyword evidence="8 16" id="KW-0472">Membrane</keyword>
<keyword evidence="2 16" id="KW-0813">Transport</keyword>
<evidence type="ECO:0000256" key="14">
    <source>
        <dbReference type="ARBA" id="ARBA00073427"/>
    </source>
</evidence>
<dbReference type="InterPro" id="IPR038050">
    <property type="entry name" value="Neuro_actylchol_rec"/>
</dbReference>
<feature type="compositionally biased region" description="Pro residues" evidence="17">
    <location>
        <begin position="100"/>
        <end position="113"/>
    </location>
</feature>
<evidence type="ECO:0000256" key="3">
    <source>
        <dbReference type="ARBA" id="ARBA00022475"/>
    </source>
</evidence>
<evidence type="ECO:0000256" key="1">
    <source>
        <dbReference type="ARBA" id="ARBA00004651"/>
    </source>
</evidence>
<evidence type="ECO:0000256" key="10">
    <source>
        <dbReference type="ARBA" id="ARBA00023286"/>
    </source>
</evidence>
<evidence type="ECO:0000256" key="6">
    <source>
        <dbReference type="ARBA" id="ARBA00022989"/>
    </source>
</evidence>
<dbReference type="OrthoDB" id="3176171at2759"/>
<dbReference type="PANTHER" id="PTHR18945">
    <property type="entry name" value="NEUROTRANSMITTER GATED ION CHANNEL"/>
    <property type="match status" value="1"/>
</dbReference>
<evidence type="ECO:0000256" key="9">
    <source>
        <dbReference type="ARBA" id="ARBA00023180"/>
    </source>
</evidence>
<evidence type="ECO:0000256" key="12">
    <source>
        <dbReference type="ARBA" id="ARBA00051122"/>
    </source>
</evidence>
<name>A0A8K0GK99_IGNLU</name>
<keyword evidence="9" id="KW-0325">Glycoprotein</keyword>